<comment type="caution">
    <text evidence="2">The sequence shown here is derived from an EMBL/GenBank/DDBJ whole genome shotgun (WGS) entry which is preliminary data.</text>
</comment>
<keyword evidence="1" id="KW-0732">Signal</keyword>
<protein>
    <submittedName>
        <fullName evidence="2">Uncharacterized protein</fullName>
    </submittedName>
</protein>
<evidence type="ECO:0000256" key="1">
    <source>
        <dbReference type="SAM" id="SignalP"/>
    </source>
</evidence>
<dbReference type="EMBL" id="JADBJN010000003">
    <property type="protein sequence ID" value="KAG5671550.1"/>
    <property type="molecule type" value="Genomic_DNA"/>
</dbReference>
<proteinExistence type="predicted"/>
<reference evidence="2" key="1">
    <citation type="submission" date="2021-03" db="EMBL/GenBank/DDBJ databases">
        <title>Chromosome level genome of the anhydrobiotic midge Polypedilum vanderplanki.</title>
        <authorList>
            <person name="Yoshida Y."/>
            <person name="Kikawada T."/>
            <person name="Gusev O."/>
        </authorList>
    </citation>
    <scope>NUCLEOTIDE SEQUENCE</scope>
    <source>
        <strain evidence="2">NIAS01</strain>
        <tissue evidence="2">Whole body or cell culture</tissue>
    </source>
</reference>
<organism evidence="2 3">
    <name type="scientific">Polypedilum vanderplanki</name>
    <name type="common">Sleeping chironomid midge</name>
    <dbReference type="NCBI Taxonomy" id="319348"/>
    <lineage>
        <taxon>Eukaryota</taxon>
        <taxon>Metazoa</taxon>
        <taxon>Ecdysozoa</taxon>
        <taxon>Arthropoda</taxon>
        <taxon>Hexapoda</taxon>
        <taxon>Insecta</taxon>
        <taxon>Pterygota</taxon>
        <taxon>Neoptera</taxon>
        <taxon>Endopterygota</taxon>
        <taxon>Diptera</taxon>
        <taxon>Nematocera</taxon>
        <taxon>Chironomoidea</taxon>
        <taxon>Chironomidae</taxon>
        <taxon>Chironominae</taxon>
        <taxon>Polypedilum</taxon>
        <taxon>Polypedilum</taxon>
    </lineage>
</organism>
<name>A0A9J6BQ65_POLVA</name>
<dbReference type="AlphaFoldDB" id="A0A9J6BQ65"/>
<gene>
    <name evidence="2" type="ORF">PVAND_001743</name>
</gene>
<evidence type="ECO:0000313" key="2">
    <source>
        <dbReference type="EMBL" id="KAG5671550.1"/>
    </source>
</evidence>
<feature type="signal peptide" evidence="1">
    <location>
        <begin position="1"/>
        <end position="25"/>
    </location>
</feature>
<dbReference type="Proteomes" id="UP001107558">
    <property type="component" value="Chromosome 3"/>
</dbReference>
<accession>A0A9J6BQ65</accession>
<sequence length="96" mass="10530">MEIIQGLFLVLGLALLLATCICCCACDSKKEKSTNELSNDVWNNTNMLSLTDSSIHALEMDIMETLNDKNDSANQNNDSIVINCSSDDYGNYDGND</sequence>
<feature type="chain" id="PRO_5039916240" evidence="1">
    <location>
        <begin position="26"/>
        <end position="96"/>
    </location>
</feature>
<evidence type="ECO:0000313" key="3">
    <source>
        <dbReference type="Proteomes" id="UP001107558"/>
    </source>
</evidence>
<keyword evidence="3" id="KW-1185">Reference proteome</keyword>